<evidence type="ECO:0000259" key="2">
    <source>
        <dbReference type="PROSITE" id="PS51782"/>
    </source>
</evidence>
<feature type="region of interest" description="Disordered" evidence="1">
    <location>
        <begin position="1"/>
        <end position="70"/>
    </location>
</feature>
<dbReference type="CDD" id="cd00118">
    <property type="entry name" value="LysM"/>
    <property type="match status" value="1"/>
</dbReference>
<gene>
    <name evidence="3" type="ORF">Pr1d_23280</name>
</gene>
<dbReference type="Gene3D" id="3.10.350.10">
    <property type="entry name" value="LysM domain"/>
    <property type="match status" value="1"/>
</dbReference>
<evidence type="ECO:0000256" key="1">
    <source>
        <dbReference type="SAM" id="MobiDB-lite"/>
    </source>
</evidence>
<dbReference type="KEGG" id="bgok:Pr1d_23280"/>
<name>A0A5B9Q7S6_9BACT</name>
<dbReference type="Proteomes" id="UP000323917">
    <property type="component" value="Chromosome"/>
</dbReference>
<dbReference type="AlphaFoldDB" id="A0A5B9Q7S6"/>
<dbReference type="InterPro" id="IPR036779">
    <property type="entry name" value="LysM_dom_sf"/>
</dbReference>
<dbReference type="PROSITE" id="PS51782">
    <property type="entry name" value="LYSM"/>
    <property type="match status" value="1"/>
</dbReference>
<organism evidence="3 4">
    <name type="scientific">Bythopirellula goksoeyrii</name>
    <dbReference type="NCBI Taxonomy" id="1400387"/>
    <lineage>
        <taxon>Bacteria</taxon>
        <taxon>Pseudomonadati</taxon>
        <taxon>Planctomycetota</taxon>
        <taxon>Planctomycetia</taxon>
        <taxon>Pirellulales</taxon>
        <taxon>Lacipirellulaceae</taxon>
        <taxon>Bythopirellula</taxon>
    </lineage>
</organism>
<evidence type="ECO:0000313" key="3">
    <source>
        <dbReference type="EMBL" id="QEG35038.1"/>
    </source>
</evidence>
<evidence type="ECO:0000313" key="4">
    <source>
        <dbReference type="Proteomes" id="UP000323917"/>
    </source>
</evidence>
<protein>
    <submittedName>
        <fullName evidence="3">LysM domain/BON superfamily protein</fullName>
    </submittedName>
</protein>
<feature type="compositionally biased region" description="Polar residues" evidence="1">
    <location>
        <begin position="24"/>
        <end position="39"/>
    </location>
</feature>
<feature type="domain" description="LysM" evidence="2">
    <location>
        <begin position="96"/>
        <end position="145"/>
    </location>
</feature>
<reference evidence="3 4" key="1">
    <citation type="submission" date="2019-08" db="EMBL/GenBank/DDBJ databases">
        <title>Deep-cultivation of Planctomycetes and their phenomic and genomic characterization uncovers novel biology.</title>
        <authorList>
            <person name="Wiegand S."/>
            <person name="Jogler M."/>
            <person name="Boedeker C."/>
            <person name="Pinto D."/>
            <person name="Vollmers J."/>
            <person name="Rivas-Marin E."/>
            <person name="Kohn T."/>
            <person name="Peeters S.H."/>
            <person name="Heuer A."/>
            <person name="Rast P."/>
            <person name="Oberbeckmann S."/>
            <person name="Bunk B."/>
            <person name="Jeske O."/>
            <person name="Meyerdierks A."/>
            <person name="Storesund J.E."/>
            <person name="Kallscheuer N."/>
            <person name="Luecker S."/>
            <person name="Lage O.M."/>
            <person name="Pohl T."/>
            <person name="Merkel B.J."/>
            <person name="Hornburger P."/>
            <person name="Mueller R.-W."/>
            <person name="Bruemmer F."/>
            <person name="Labrenz M."/>
            <person name="Spormann A.M."/>
            <person name="Op den Camp H."/>
            <person name="Overmann J."/>
            <person name="Amann R."/>
            <person name="Jetten M.S.M."/>
            <person name="Mascher T."/>
            <person name="Medema M.H."/>
            <person name="Devos D.P."/>
            <person name="Kaster A.-K."/>
            <person name="Ovreas L."/>
            <person name="Rohde M."/>
            <person name="Galperin M.Y."/>
            <person name="Jogler C."/>
        </authorList>
    </citation>
    <scope>NUCLEOTIDE SEQUENCE [LARGE SCALE GENOMIC DNA]</scope>
    <source>
        <strain evidence="3 4">Pr1d</strain>
    </source>
</reference>
<sequence length="154" mass="16645">MDSSGSEPHELDVPVAPAHVSARMASTNDSPEPPSNQALESFDLANHPAMQSHPIVSHEDDSSPDIGATSGVARPAYSVAEIESGSNTPDDWPQEVLHVVCNGDTLERLAERYLDDPGRGLEIFDLNRDQLSNPYLLPIGVELRIPAQESRPVD</sequence>
<dbReference type="Pfam" id="PF01476">
    <property type="entry name" value="LysM"/>
    <property type="match status" value="1"/>
</dbReference>
<proteinExistence type="predicted"/>
<accession>A0A5B9Q7S6</accession>
<dbReference type="EMBL" id="CP042913">
    <property type="protein sequence ID" value="QEG35038.1"/>
    <property type="molecule type" value="Genomic_DNA"/>
</dbReference>
<dbReference type="InterPro" id="IPR018392">
    <property type="entry name" value="LysM"/>
</dbReference>
<keyword evidence="4" id="KW-1185">Reference proteome</keyword>